<protein>
    <submittedName>
        <fullName evidence="1">Uncharacterized protein</fullName>
    </submittedName>
</protein>
<organism evidence="1">
    <name type="scientific">marine sediment metagenome</name>
    <dbReference type="NCBI Taxonomy" id="412755"/>
    <lineage>
        <taxon>unclassified sequences</taxon>
        <taxon>metagenomes</taxon>
        <taxon>ecological metagenomes</taxon>
    </lineage>
</organism>
<sequence>DSVQVWADGDWGNLVGDSVFVTANAINYNEVGSSEGTIQRYWIDGDQLPDIVMEEQAIKEENKAVPKNLEARVWPTITKDKVNVSGWNNVDVYNVAGRKVGTYGHSGANVYSFGLPEAAGVYHIINKESGKSK</sequence>
<feature type="non-terminal residue" evidence="1">
    <location>
        <position position="133"/>
    </location>
</feature>
<gene>
    <name evidence="1" type="ORF">S06H3_63514</name>
</gene>
<reference evidence="1" key="1">
    <citation type="journal article" date="2014" name="Front. Microbiol.">
        <title>High frequency of phylogenetically diverse reductive dehalogenase-homologous genes in deep subseafloor sedimentary metagenomes.</title>
        <authorList>
            <person name="Kawai M."/>
            <person name="Futagami T."/>
            <person name="Toyoda A."/>
            <person name="Takaki Y."/>
            <person name="Nishi S."/>
            <person name="Hori S."/>
            <person name="Arai W."/>
            <person name="Tsubouchi T."/>
            <person name="Morono Y."/>
            <person name="Uchiyama I."/>
            <person name="Ito T."/>
            <person name="Fujiyama A."/>
            <person name="Inagaki F."/>
            <person name="Takami H."/>
        </authorList>
    </citation>
    <scope>NUCLEOTIDE SEQUENCE</scope>
    <source>
        <strain evidence="1">Expedition CK06-06</strain>
    </source>
</reference>
<accession>X1Q6N9</accession>
<comment type="caution">
    <text evidence="1">The sequence shown here is derived from an EMBL/GenBank/DDBJ whole genome shotgun (WGS) entry which is preliminary data.</text>
</comment>
<dbReference type="AlphaFoldDB" id="X1Q6N9"/>
<dbReference type="EMBL" id="BARV01042149">
    <property type="protein sequence ID" value="GAI46735.1"/>
    <property type="molecule type" value="Genomic_DNA"/>
</dbReference>
<proteinExistence type="predicted"/>
<name>X1Q6N9_9ZZZZ</name>
<evidence type="ECO:0000313" key="1">
    <source>
        <dbReference type="EMBL" id="GAI46735.1"/>
    </source>
</evidence>
<feature type="non-terminal residue" evidence="1">
    <location>
        <position position="1"/>
    </location>
</feature>